<sequence length="91" mass="10284">MNVALTTKCAAAEKNQTKKRSKIRVKVGQAFKHWCQLKEAKGLRSPMEVAPFLLHRYIKCLLMFANQRTWKLAGHAKTGGLCGNQWALLCL</sequence>
<evidence type="ECO:0000313" key="2">
    <source>
        <dbReference type="Proteomes" id="UP000265000"/>
    </source>
</evidence>
<reference evidence="1" key="1">
    <citation type="submission" date="2025-08" db="UniProtKB">
        <authorList>
            <consortium name="Ensembl"/>
        </authorList>
    </citation>
    <scope>IDENTIFICATION</scope>
</reference>
<reference evidence="1" key="2">
    <citation type="submission" date="2025-09" db="UniProtKB">
        <authorList>
            <consortium name="Ensembl"/>
        </authorList>
    </citation>
    <scope>IDENTIFICATION</scope>
</reference>
<organism evidence="1 2">
    <name type="scientific">Fundulus heteroclitus</name>
    <name type="common">Killifish</name>
    <name type="synonym">Mummichog</name>
    <dbReference type="NCBI Taxonomy" id="8078"/>
    <lineage>
        <taxon>Eukaryota</taxon>
        <taxon>Metazoa</taxon>
        <taxon>Chordata</taxon>
        <taxon>Craniata</taxon>
        <taxon>Vertebrata</taxon>
        <taxon>Euteleostomi</taxon>
        <taxon>Actinopterygii</taxon>
        <taxon>Neopterygii</taxon>
        <taxon>Teleostei</taxon>
        <taxon>Neoteleostei</taxon>
        <taxon>Acanthomorphata</taxon>
        <taxon>Ovalentaria</taxon>
        <taxon>Atherinomorphae</taxon>
        <taxon>Cyprinodontiformes</taxon>
        <taxon>Fundulidae</taxon>
        <taxon>Fundulus</taxon>
    </lineage>
</organism>
<name>A0A3Q2QJ86_FUNHE</name>
<dbReference type="Proteomes" id="UP000265000">
    <property type="component" value="Unplaced"/>
</dbReference>
<accession>A0A3Q2QJ86</accession>
<dbReference type="GeneTree" id="ENSGT00940000182459"/>
<dbReference type="Ensembl" id="ENSFHET00000002215.1">
    <property type="protein sequence ID" value="ENSFHEP00000026632.1"/>
    <property type="gene ID" value="ENSFHEG00000009580.1"/>
</dbReference>
<dbReference type="AlphaFoldDB" id="A0A3Q2QJ86"/>
<protein>
    <submittedName>
        <fullName evidence="1">Uncharacterized protein</fullName>
    </submittedName>
</protein>
<keyword evidence="2" id="KW-1185">Reference proteome</keyword>
<proteinExistence type="predicted"/>
<evidence type="ECO:0000313" key="1">
    <source>
        <dbReference type="Ensembl" id="ENSFHEP00000026632.1"/>
    </source>
</evidence>